<keyword evidence="3" id="KW-1185">Reference proteome</keyword>
<reference evidence="2 3" key="1">
    <citation type="journal article" date="2024" name="BMC Genomics">
        <title>De novo assembly and annotation of Popillia japonica's genome with initial clues to its potential as an invasive pest.</title>
        <authorList>
            <person name="Cucini C."/>
            <person name="Boschi S."/>
            <person name="Funari R."/>
            <person name="Cardaioli E."/>
            <person name="Iannotti N."/>
            <person name="Marturano G."/>
            <person name="Paoli F."/>
            <person name="Bruttini M."/>
            <person name="Carapelli A."/>
            <person name="Frati F."/>
            <person name="Nardi F."/>
        </authorList>
    </citation>
    <scope>NUCLEOTIDE SEQUENCE [LARGE SCALE GENOMIC DNA]</scope>
    <source>
        <strain evidence="2">DMR45628</strain>
    </source>
</reference>
<dbReference type="Proteomes" id="UP001458880">
    <property type="component" value="Unassembled WGS sequence"/>
</dbReference>
<evidence type="ECO:0000256" key="1">
    <source>
        <dbReference type="SAM" id="MobiDB-lite"/>
    </source>
</evidence>
<proteinExistence type="predicted"/>
<sequence length="307" mass="35212">MEVIVTSPKFNSNSPNASKNSKLHKRLLDLFGESPEAPKTCDNITKRHIELFGPSPKPAIISRNVTSNYSGHPRRGKQNLKQQLSNRTFGDTPTKLKLKKVHPEEDENVSLEPASQYETPPKTKPNGLPITPGLEFKIPAIPNLPKTKSTRQERDEIFLEEIFKEMCICEMPKLLSPLKKTPEKVAKSTKINECNLHRKPKKLDKELDNVFKDRSIFDVPKLLSPLQQSPQPEKNREKPTEAYQSPQPEKNREKPTEAYVLSLPEDATIFRVGKSQKVNDEIEDLYEQFCFMTQFDFSCWQIAESQR</sequence>
<comment type="caution">
    <text evidence="2">The sequence shown here is derived from an EMBL/GenBank/DDBJ whole genome shotgun (WGS) entry which is preliminary data.</text>
</comment>
<feature type="compositionally biased region" description="Low complexity" evidence="1">
    <location>
        <begin position="7"/>
        <end position="20"/>
    </location>
</feature>
<evidence type="ECO:0000313" key="2">
    <source>
        <dbReference type="EMBL" id="KAK9720337.1"/>
    </source>
</evidence>
<dbReference type="AlphaFoldDB" id="A0AAW1KLB7"/>
<feature type="region of interest" description="Disordered" evidence="1">
    <location>
        <begin position="222"/>
        <end position="255"/>
    </location>
</feature>
<feature type="region of interest" description="Disordered" evidence="1">
    <location>
        <begin position="100"/>
        <end position="128"/>
    </location>
</feature>
<gene>
    <name evidence="2" type="ORF">QE152_g22128</name>
</gene>
<feature type="region of interest" description="Disordered" evidence="1">
    <location>
        <begin position="1"/>
        <end position="22"/>
    </location>
</feature>
<evidence type="ECO:0008006" key="4">
    <source>
        <dbReference type="Google" id="ProtNLM"/>
    </source>
</evidence>
<organism evidence="2 3">
    <name type="scientific">Popillia japonica</name>
    <name type="common">Japanese beetle</name>
    <dbReference type="NCBI Taxonomy" id="7064"/>
    <lineage>
        <taxon>Eukaryota</taxon>
        <taxon>Metazoa</taxon>
        <taxon>Ecdysozoa</taxon>
        <taxon>Arthropoda</taxon>
        <taxon>Hexapoda</taxon>
        <taxon>Insecta</taxon>
        <taxon>Pterygota</taxon>
        <taxon>Neoptera</taxon>
        <taxon>Endopterygota</taxon>
        <taxon>Coleoptera</taxon>
        <taxon>Polyphaga</taxon>
        <taxon>Scarabaeiformia</taxon>
        <taxon>Scarabaeidae</taxon>
        <taxon>Rutelinae</taxon>
        <taxon>Popillia</taxon>
    </lineage>
</organism>
<dbReference type="EMBL" id="JASPKY010000211">
    <property type="protein sequence ID" value="KAK9720337.1"/>
    <property type="molecule type" value="Genomic_DNA"/>
</dbReference>
<protein>
    <recommendedName>
        <fullName evidence="4">Protein phosphatase 1 regulatory subunit 35 C-terminal domain-containing protein</fullName>
    </recommendedName>
</protein>
<evidence type="ECO:0000313" key="3">
    <source>
        <dbReference type="Proteomes" id="UP001458880"/>
    </source>
</evidence>
<name>A0AAW1KLB7_POPJA</name>
<accession>A0AAW1KLB7</accession>